<reference evidence="3" key="1">
    <citation type="journal article" date="2017" name="bioRxiv">
        <title>Comparative analysis of the genomes of Stylophora pistillata and Acropora digitifera provides evidence for extensive differences between species of corals.</title>
        <authorList>
            <person name="Voolstra C.R."/>
            <person name="Li Y."/>
            <person name="Liew Y.J."/>
            <person name="Baumgarten S."/>
            <person name="Zoccola D."/>
            <person name="Flot J.-F."/>
            <person name="Tambutte S."/>
            <person name="Allemand D."/>
            <person name="Aranda M."/>
        </authorList>
    </citation>
    <scope>NUCLEOTIDE SEQUENCE [LARGE SCALE GENOMIC DNA]</scope>
</reference>
<name>A0A2B4SSB3_STYPI</name>
<evidence type="ECO:0000256" key="1">
    <source>
        <dbReference type="SAM" id="Coils"/>
    </source>
</evidence>
<comment type="caution">
    <text evidence="2">The sequence shown here is derived from an EMBL/GenBank/DDBJ whole genome shotgun (WGS) entry which is preliminary data.</text>
</comment>
<organism evidence="2 3">
    <name type="scientific">Stylophora pistillata</name>
    <name type="common">Smooth cauliflower coral</name>
    <dbReference type="NCBI Taxonomy" id="50429"/>
    <lineage>
        <taxon>Eukaryota</taxon>
        <taxon>Metazoa</taxon>
        <taxon>Cnidaria</taxon>
        <taxon>Anthozoa</taxon>
        <taxon>Hexacorallia</taxon>
        <taxon>Scleractinia</taxon>
        <taxon>Astrocoeniina</taxon>
        <taxon>Pocilloporidae</taxon>
        <taxon>Stylophora</taxon>
    </lineage>
</organism>
<sequence>MASVASKSFVTRVRYPTDEKESAIEKVRRQFYELEKRCDKYFDDLDNVEDLCKQAKEDMKRFQLKAKAEKEIAKSDAHIHARLFSALTDMNEKMKKAKGEDLKPAKQKIPEAARTTLLSTTGVKYGSLGELPDMIETLRDQK</sequence>
<dbReference type="AlphaFoldDB" id="A0A2B4SSB3"/>
<evidence type="ECO:0000313" key="2">
    <source>
        <dbReference type="EMBL" id="PFX31790.1"/>
    </source>
</evidence>
<dbReference type="EMBL" id="LSMT01000031">
    <property type="protein sequence ID" value="PFX31790.1"/>
    <property type="molecule type" value="Genomic_DNA"/>
</dbReference>
<dbReference type="Proteomes" id="UP000225706">
    <property type="component" value="Unassembled WGS sequence"/>
</dbReference>
<keyword evidence="1" id="KW-0175">Coiled coil</keyword>
<evidence type="ECO:0000313" key="3">
    <source>
        <dbReference type="Proteomes" id="UP000225706"/>
    </source>
</evidence>
<protein>
    <submittedName>
        <fullName evidence="2">Uncharacterized protein</fullName>
    </submittedName>
</protein>
<accession>A0A2B4SSB3</accession>
<feature type="coiled-coil region" evidence="1">
    <location>
        <begin position="38"/>
        <end position="72"/>
    </location>
</feature>
<proteinExistence type="predicted"/>
<gene>
    <name evidence="2" type="ORF">AWC38_SpisGene3400</name>
</gene>
<keyword evidence="3" id="KW-1185">Reference proteome</keyword>